<dbReference type="RefSeq" id="WP_105941365.1">
    <property type="nucleotide sequence ID" value="NZ_CP027433.1"/>
</dbReference>
<keyword evidence="8" id="KW-0800">Toxin</keyword>
<gene>
    <name evidence="8" type="primary">vapC</name>
    <name evidence="10" type="ORF">C6V83_04370</name>
</gene>
<comment type="cofactor">
    <cofactor evidence="1 8">
        <name>Mg(2+)</name>
        <dbReference type="ChEBI" id="CHEBI:18420"/>
    </cofactor>
</comment>
<evidence type="ECO:0000256" key="8">
    <source>
        <dbReference type="HAMAP-Rule" id="MF_00265"/>
    </source>
</evidence>
<dbReference type="InterPro" id="IPR022907">
    <property type="entry name" value="VapC_family"/>
</dbReference>
<dbReference type="Pfam" id="PF01850">
    <property type="entry name" value="PIN"/>
    <property type="match status" value="1"/>
</dbReference>
<keyword evidence="4 8" id="KW-0479">Metal-binding</keyword>
<keyword evidence="6 8" id="KW-0460">Magnesium</keyword>
<dbReference type="EC" id="3.1.-.-" evidence="8"/>
<reference evidence="10 11" key="1">
    <citation type="submission" date="2018-03" db="EMBL/GenBank/DDBJ databases">
        <title>Characteristics and genome of n-alkane degrading marine bacteria Gordonia iterans isolated from crude oil contaminated in Tae-an, South Korea.</title>
        <authorList>
            <person name="Lee S.-S."/>
            <person name="Kim H."/>
        </authorList>
    </citation>
    <scope>NUCLEOTIDE SEQUENCE [LARGE SCALE GENOMIC DNA]</scope>
    <source>
        <strain evidence="10 11">Co17</strain>
    </source>
</reference>
<evidence type="ECO:0000256" key="5">
    <source>
        <dbReference type="ARBA" id="ARBA00022801"/>
    </source>
</evidence>
<evidence type="ECO:0000256" key="1">
    <source>
        <dbReference type="ARBA" id="ARBA00001946"/>
    </source>
</evidence>
<dbReference type="PANTHER" id="PTHR33653:SF1">
    <property type="entry name" value="RIBONUCLEASE VAPC2"/>
    <property type="match status" value="1"/>
</dbReference>
<keyword evidence="3 8" id="KW-0540">Nuclease</keyword>
<sequence>MIVDTSAIIAVLAGESDARQLAEAIDRGQPKMSAATYLECSIVLDRKGPPEASRRFDAWFRSLGIEIVPVTVEQAIIARAAYRDFGRGSGHRAGLNFGDCFSYALAAESGESLLWKGDDFGHTGIPSALDQPEGFE</sequence>
<dbReference type="GO" id="GO:0004540">
    <property type="term" value="F:RNA nuclease activity"/>
    <property type="evidence" value="ECO:0007669"/>
    <property type="project" value="InterPro"/>
</dbReference>
<feature type="binding site" evidence="8">
    <location>
        <position position="99"/>
    </location>
    <ligand>
        <name>Mg(2+)</name>
        <dbReference type="ChEBI" id="CHEBI:18420"/>
    </ligand>
</feature>
<keyword evidence="11" id="KW-1185">Reference proteome</keyword>
<comment type="function">
    <text evidence="8">Toxic component of a toxin-antitoxin (TA) system. An RNase.</text>
</comment>
<dbReference type="GO" id="GO:0016787">
    <property type="term" value="F:hydrolase activity"/>
    <property type="evidence" value="ECO:0007669"/>
    <property type="project" value="UniProtKB-KW"/>
</dbReference>
<dbReference type="OrthoDB" id="32625at2"/>
<evidence type="ECO:0000256" key="3">
    <source>
        <dbReference type="ARBA" id="ARBA00022722"/>
    </source>
</evidence>
<dbReference type="GO" id="GO:0000287">
    <property type="term" value="F:magnesium ion binding"/>
    <property type="evidence" value="ECO:0007669"/>
    <property type="project" value="UniProtKB-UniRule"/>
</dbReference>
<proteinExistence type="inferred from homology"/>
<dbReference type="PANTHER" id="PTHR33653">
    <property type="entry name" value="RIBONUCLEASE VAPC2"/>
    <property type="match status" value="1"/>
</dbReference>
<dbReference type="EMBL" id="CP027433">
    <property type="protein sequence ID" value="AVL99630.1"/>
    <property type="molecule type" value="Genomic_DNA"/>
</dbReference>
<evidence type="ECO:0000256" key="7">
    <source>
        <dbReference type="ARBA" id="ARBA00038093"/>
    </source>
</evidence>
<dbReference type="GO" id="GO:0090729">
    <property type="term" value="F:toxin activity"/>
    <property type="evidence" value="ECO:0007669"/>
    <property type="project" value="UniProtKB-KW"/>
</dbReference>
<dbReference type="Proteomes" id="UP000239814">
    <property type="component" value="Chromosome"/>
</dbReference>
<keyword evidence="5 8" id="KW-0378">Hydrolase</keyword>
<dbReference type="InterPro" id="IPR002716">
    <property type="entry name" value="PIN_dom"/>
</dbReference>
<protein>
    <recommendedName>
        <fullName evidence="8">Ribonuclease VapC</fullName>
        <shortName evidence="8">RNase VapC</shortName>
        <ecNumber evidence="8">3.1.-.-</ecNumber>
    </recommendedName>
    <alternativeName>
        <fullName evidence="8">Toxin VapC</fullName>
    </alternativeName>
</protein>
<evidence type="ECO:0000313" key="11">
    <source>
        <dbReference type="Proteomes" id="UP000239814"/>
    </source>
</evidence>
<dbReference type="Gene3D" id="3.40.50.1010">
    <property type="entry name" value="5'-nuclease"/>
    <property type="match status" value="1"/>
</dbReference>
<accession>A0A2S0KDB0</accession>
<dbReference type="KEGG" id="git:C6V83_04370"/>
<dbReference type="HAMAP" id="MF_00265">
    <property type="entry name" value="VapC_Nob1"/>
    <property type="match status" value="1"/>
</dbReference>
<evidence type="ECO:0000313" key="10">
    <source>
        <dbReference type="EMBL" id="AVL99630.1"/>
    </source>
</evidence>
<dbReference type="SUPFAM" id="SSF88723">
    <property type="entry name" value="PIN domain-like"/>
    <property type="match status" value="1"/>
</dbReference>
<evidence type="ECO:0000256" key="2">
    <source>
        <dbReference type="ARBA" id="ARBA00022649"/>
    </source>
</evidence>
<feature type="domain" description="PIN" evidence="9">
    <location>
        <begin position="1"/>
        <end position="123"/>
    </location>
</feature>
<dbReference type="AlphaFoldDB" id="A0A2S0KDB0"/>
<dbReference type="InterPro" id="IPR029060">
    <property type="entry name" value="PIN-like_dom_sf"/>
</dbReference>
<dbReference type="CDD" id="cd09871">
    <property type="entry name" value="PIN_MtVapC28-VapC30-like"/>
    <property type="match status" value="1"/>
</dbReference>
<dbReference type="InterPro" id="IPR050556">
    <property type="entry name" value="Type_II_TA_system_RNase"/>
</dbReference>
<organism evidence="10 11">
    <name type="scientific">Gordonia iterans</name>
    <dbReference type="NCBI Taxonomy" id="1004901"/>
    <lineage>
        <taxon>Bacteria</taxon>
        <taxon>Bacillati</taxon>
        <taxon>Actinomycetota</taxon>
        <taxon>Actinomycetes</taxon>
        <taxon>Mycobacteriales</taxon>
        <taxon>Gordoniaceae</taxon>
        <taxon>Gordonia</taxon>
    </lineage>
</organism>
<evidence type="ECO:0000259" key="9">
    <source>
        <dbReference type="Pfam" id="PF01850"/>
    </source>
</evidence>
<name>A0A2S0KDB0_9ACTN</name>
<keyword evidence="2 8" id="KW-1277">Toxin-antitoxin system</keyword>
<evidence type="ECO:0000256" key="6">
    <source>
        <dbReference type="ARBA" id="ARBA00022842"/>
    </source>
</evidence>
<evidence type="ECO:0000256" key="4">
    <source>
        <dbReference type="ARBA" id="ARBA00022723"/>
    </source>
</evidence>
<comment type="similarity">
    <text evidence="7 8">Belongs to the PINc/VapC protein family.</text>
</comment>
<feature type="binding site" evidence="8">
    <location>
        <position position="4"/>
    </location>
    <ligand>
        <name>Mg(2+)</name>
        <dbReference type="ChEBI" id="CHEBI:18420"/>
    </ligand>
</feature>